<dbReference type="PANTHER" id="PTHR44688:SF16">
    <property type="entry name" value="DNA-BINDING TRANSCRIPTIONAL ACTIVATOR DEVR_DOSR"/>
    <property type="match status" value="1"/>
</dbReference>
<protein>
    <submittedName>
        <fullName evidence="5">DNA-binding transcriptional regulator, CsgD family</fullName>
    </submittedName>
</protein>
<dbReference type="RefSeq" id="WP_093923301.1">
    <property type="nucleotide sequence ID" value="NZ_FOMW01000005.1"/>
</dbReference>
<dbReference type="Pfam" id="PF00196">
    <property type="entry name" value="GerE"/>
    <property type="match status" value="1"/>
</dbReference>
<sequence>MAQHIVRDRSQVIPFPEANDLQLRISRSFALLNDFHAAVSGRSALGDVLAVLSRQTDALNIAMYRLSGGRAHPIAGATHALLTSKPEVSSGKLASYLRDTRLDALVPGSIWRLSRLRKETSFARSSAAAEWSKRPEVNEVSLVILHANTEQIDAIEMIFDQPPKLHPQLHPSLVTTALAEAWALRVKGLAGRIIRSNGRSQAMPERYLGGDILTAANPCGLSRAELRVCELLAIGTKAKDIAATLELSVPTIRTHLRNIYAKTSTSGQLELITVINDSRQASE</sequence>
<keyword evidence="3" id="KW-0804">Transcription</keyword>
<evidence type="ECO:0000259" key="4">
    <source>
        <dbReference type="PROSITE" id="PS50043"/>
    </source>
</evidence>
<gene>
    <name evidence="5" type="ORF">SAMN04488523_10531</name>
</gene>
<dbReference type="Gene3D" id="1.10.10.10">
    <property type="entry name" value="Winged helix-like DNA-binding domain superfamily/Winged helix DNA-binding domain"/>
    <property type="match status" value="1"/>
</dbReference>
<dbReference type="OrthoDB" id="5497412at2"/>
<dbReference type="PROSITE" id="PS00622">
    <property type="entry name" value="HTH_LUXR_1"/>
    <property type="match status" value="1"/>
</dbReference>
<dbReference type="GO" id="GO:0006355">
    <property type="term" value="P:regulation of DNA-templated transcription"/>
    <property type="evidence" value="ECO:0007669"/>
    <property type="project" value="InterPro"/>
</dbReference>
<keyword evidence="2 5" id="KW-0238">DNA-binding</keyword>
<name>A0A1I1XZ01_9RHOB</name>
<dbReference type="AlphaFoldDB" id="A0A1I1XZ01"/>
<evidence type="ECO:0000313" key="5">
    <source>
        <dbReference type="EMBL" id="SFE11023.1"/>
    </source>
</evidence>
<proteinExistence type="predicted"/>
<reference evidence="5 6" key="1">
    <citation type="submission" date="2016-10" db="EMBL/GenBank/DDBJ databases">
        <authorList>
            <person name="de Groot N.N."/>
        </authorList>
    </citation>
    <scope>NUCLEOTIDE SEQUENCE [LARGE SCALE GENOMIC DNA]</scope>
    <source>
        <strain evidence="5 6">DSM 11443</strain>
    </source>
</reference>
<keyword evidence="6" id="KW-1185">Reference proteome</keyword>
<dbReference type="SMART" id="SM00421">
    <property type="entry name" value="HTH_LUXR"/>
    <property type="match status" value="1"/>
</dbReference>
<keyword evidence="1" id="KW-0805">Transcription regulation</keyword>
<accession>A0A1I1XZ01</accession>
<dbReference type="SUPFAM" id="SSF46894">
    <property type="entry name" value="C-terminal effector domain of the bipartite response regulators"/>
    <property type="match status" value="1"/>
</dbReference>
<dbReference type="GO" id="GO:0003677">
    <property type="term" value="F:DNA binding"/>
    <property type="evidence" value="ECO:0007669"/>
    <property type="project" value="UniProtKB-KW"/>
</dbReference>
<feature type="domain" description="HTH luxR-type" evidence="4">
    <location>
        <begin position="214"/>
        <end position="279"/>
    </location>
</feature>
<dbReference type="PANTHER" id="PTHR44688">
    <property type="entry name" value="DNA-BINDING TRANSCRIPTIONAL ACTIVATOR DEVR_DOSR"/>
    <property type="match status" value="1"/>
</dbReference>
<dbReference type="PROSITE" id="PS50043">
    <property type="entry name" value="HTH_LUXR_2"/>
    <property type="match status" value="1"/>
</dbReference>
<dbReference type="EMBL" id="FOMW01000005">
    <property type="protein sequence ID" value="SFE11023.1"/>
    <property type="molecule type" value="Genomic_DNA"/>
</dbReference>
<evidence type="ECO:0000256" key="1">
    <source>
        <dbReference type="ARBA" id="ARBA00023015"/>
    </source>
</evidence>
<dbReference type="InterPro" id="IPR016032">
    <property type="entry name" value="Sig_transdc_resp-reg_C-effctor"/>
</dbReference>
<dbReference type="InterPro" id="IPR036388">
    <property type="entry name" value="WH-like_DNA-bd_sf"/>
</dbReference>
<organism evidence="5 6">
    <name type="scientific">Sulfitobacter brevis</name>
    <dbReference type="NCBI Taxonomy" id="74348"/>
    <lineage>
        <taxon>Bacteria</taxon>
        <taxon>Pseudomonadati</taxon>
        <taxon>Pseudomonadota</taxon>
        <taxon>Alphaproteobacteria</taxon>
        <taxon>Rhodobacterales</taxon>
        <taxon>Roseobacteraceae</taxon>
        <taxon>Sulfitobacter</taxon>
    </lineage>
</organism>
<evidence type="ECO:0000313" key="6">
    <source>
        <dbReference type="Proteomes" id="UP000198977"/>
    </source>
</evidence>
<dbReference type="Proteomes" id="UP000198977">
    <property type="component" value="Unassembled WGS sequence"/>
</dbReference>
<dbReference type="InterPro" id="IPR000792">
    <property type="entry name" value="Tscrpt_reg_LuxR_C"/>
</dbReference>
<evidence type="ECO:0000256" key="3">
    <source>
        <dbReference type="ARBA" id="ARBA00023163"/>
    </source>
</evidence>
<dbReference type="STRING" id="74348.SAMN04488523_10531"/>
<evidence type="ECO:0000256" key="2">
    <source>
        <dbReference type="ARBA" id="ARBA00023125"/>
    </source>
</evidence>
<dbReference type="PRINTS" id="PR00038">
    <property type="entry name" value="HTHLUXR"/>
</dbReference>